<dbReference type="Pfam" id="PF00400">
    <property type="entry name" value="WD40"/>
    <property type="match status" value="1"/>
</dbReference>
<protein>
    <submittedName>
        <fullName evidence="5">Uncharacterized protein</fullName>
    </submittedName>
</protein>
<name>A0A1V6TGY5_9EURO</name>
<accession>A0A1V6TGY5</accession>
<dbReference type="STRING" id="303698.A0A1V6TGY5"/>
<dbReference type="InterPro" id="IPR033010">
    <property type="entry name" value="Cdc20/Fizzy"/>
</dbReference>
<dbReference type="InterPro" id="IPR015943">
    <property type="entry name" value="WD40/YVTN_repeat-like_dom_sf"/>
</dbReference>
<dbReference type="GO" id="GO:1905786">
    <property type="term" value="P:positive regulation of anaphase-promoting complex-dependent catabolic process"/>
    <property type="evidence" value="ECO:0007669"/>
    <property type="project" value="TreeGrafter"/>
</dbReference>
<dbReference type="GO" id="GO:0005680">
    <property type="term" value="C:anaphase-promoting complex"/>
    <property type="evidence" value="ECO:0007669"/>
    <property type="project" value="TreeGrafter"/>
</dbReference>
<dbReference type="EMBL" id="MLKD01000006">
    <property type="protein sequence ID" value="OQE25254.1"/>
    <property type="molecule type" value="Genomic_DNA"/>
</dbReference>
<dbReference type="GO" id="GO:0010997">
    <property type="term" value="F:anaphase-promoting complex binding"/>
    <property type="evidence" value="ECO:0007669"/>
    <property type="project" value="InterPro"/>
</dbReference>
<feature type="compositionally biased region" description="Low complexity" evidence="4">
    <location>
        <begin position="22"/>
        <end position="31"/>
    </location>
</feature>
<evidence type="ECO:0000256" key="4">
    <source>
        <dbReference type="SAM" id="MobiDB-lite"/>
    </source>
</evidence>
<dbReference type="PROSITE" id="PS50082">
    <property type="entry name" value="WD_REPEATS_2"/>
    <property type="match status" value="1"/>
</dbReference>
<dbReference type="GO" id="GO:1990757">
    <property type="term" value="F:ubiquitin ligase activator activity"/>
    <property type="evidence" value="ECO:0007669"/>
    <property type="project" value="TreeGrafter"/>
</dbReference>
<feature type="region of interest" description="Disordered" evidence="4">
    <location>
        <begin position="63"/>
        <end position="144"/>
    </location>
</feature>
<dbReference type="InterPro" id="IPR036322">
    <property type="entry name" value="WD40_repeat_dom_sf"/>
</dbReference>
<feature type="region of interest" description="Disordered" evidence="4">
    <location>
        <begin position="759"/>
        <end position="814"/>
    </location>
</feature>
<reference evidence="6" key="1">
    <citation type="journal article" date="2017" name="Nat. Microbiol.">
        <title>Global analysis of biosynthetic gene clusters reveals vast potential of secondary metabolite production in Penicillium species.</title>
        <authorList>
            <person name="Nielsen J.C."/>
            <person name="Grijseels S."/>
            <person name="Prigent S."/>
            <person name="Ji B."/>
            <person name="Dainat J."/>
            <person name="Nielsen K.F."/>
            <person name="Frisvad J.C."/>
            <person name="Workman M."/>
            <person name="Nielsen J."/>
        </authorList>
    </citation>
    <scope>NUCLEOTIDE SEQUENCE [LARGE SCALE GENOMIC DNA]</scope>
    <source>
        <strain evidence="6">IBT 24891</strain>
    </source>
</reference>
<dbReference type="Proteomes" id="UP000191285">
    <property type="component" value="Unassembled WGS sequence"/>
</dbReference>
<comment type="caution">
    <text evidence="5">The sequence shown here is derived from an EMBL/GenBank/DDBJ whole genome shotgun (WGS) entry which is preliminary data.</text>
</comment>
<keyword evidence="1 3" id="KW-0853">WD repeat</keyword>
<feature type="repeat" description="WD" evidence="3">
    <location>
        <begin position="502"/>
        <end position="535"/>
    </location>
</feature>
<dbReference type="InterPro" id="IPR001680">
    <property type="entry name" value="WD40_rpt"/>
</dbReference>
<dbReference type="PROSITE" id="PS50294">
    <property type="entry name" value="WD_REPEATS_REGION"/>
    <property type="match status" value="1"/>
</dbReference>
<dbReference type="SMART" id="SM00320">
    <property type="entry name" value="WD40"/>
    <property type="match status" value="5"/>
</dbReference>
<evidence type="ECO:0000256" key="3">
    <source>
        <dbReference type="PROSITE-ProRule" id="PRU00221"/>
    </source>
</evidence>
<keyword evidence="6" id="KW-1185">Reference proteome</keyword>
<dbReference type="PANTHER" id="PTHR19918">
    <property type="entry name" value="CELL DIVISION CYCLE 20 CDC20 FIZZY -RELATED"/>
    <property type="match status" value="1"/>
</dbReference>
<sequence>MVNSRCHSFEDIPSSRKHDVSRSWSSRSDSSQSSEITKLTECFATINLSLQELQNTSQIQLTYPRPDSRCHTPHQHSHSPAQLKENRTTSLGSPERGRTRVRDSQIGNVSRGNFRSPASPDRFIPKRDYSIDPPSTPFRVSKPPQLLSPRERFLRHRVPGHDPFLPTVRRPPNFPGQASIPTRLCQRPYQRPGLVTSSMFSGRGRTDLLRQVSPASVWGIGGTSAILSDPASVATDGLRNDAGRSTIAPNYVARFLTRRTAADDHKKHESRLAIALDIDPTTRLLGTSILCRETHPSPTSADHERYAPFVWKDNSWKKSEQSSWPSPRAKPEVVPPKPFRILDAPFLRDDFYCSNLAYSSTSGVLAVGLGQYVYLWSEGATVDHPPFGDVHPSNYVTSLSFSSENGGRSILAVGRQSGQLTLWSTFDKKTRFELSHPSSISCVMFKPTTTRRNSERFPGLDVDAEELVVGDELGTIWYYSIEWPVIQNKWSWTGSMTLIAKINAHTQQVCGLAWSPDARYLATGGNDNVCLVFDLHDIIPAPILNRSAYSPVSANSPGPPNGIHFQAFPCISIQTTPGRLRLFNREHFVNRLLPTWAHPPIIRVSATSSVLSNLGNLISGLERTIIIPANSQKYRLPHGAAVKAIAFAPWQPTLLATGGGSNDRAIHFYHCRTGVCLATINVFAQVTSLIWSQTRREIAATFGYAQPEHPFRIAVFAWPSCAQVSVIPWGPYGSSWEGSDRDFNFDCGRALWAISYPGRRSRPASSVNSGVTSPSISVSAPASSSTVPQTPRSRGDNGRSTRDQPVRPKEKEGGMWCTRTIEEGCIIVASSDQTVKFHEIWTGRRTSLGSASGLFGGSDILESMEGIEKAGSEVIR</sequence>
<evidence type="ECO:0000256" key="1">
    <source>
        <dbReference type="ARBA" id="ARBA00022574"/>
    </source>
</evidence>
<feature type="compositionally biased region" description="Basic and acidic residues" evidence="4">
    <location>
        <begin position="793"/>
        <end position="813"/>
    </location>
</feature>
<organism evidence="5 6">
    <name type="scientific">Penicillium steckii</name>
    <dbReference type="NCBI Taxonomy" id="303698"/>
    <lineage>
        <taxon>Eukaryota</taxon>
        <taxon>Fungi</taxon>
        <taxon>Dikarya</taxon>
        <taxon>Ascomycota</taxon>
        <taxon>Pezizomycotina</taxon>
        <taxon>Eurotiomycetes</taxon>
        <taxon>Eurotiomycetidae</taxon>
        <taxon>Eurotiales</taxon>
        <taxon>Aspergillaceae</taxon>
        <taxon>Penicillium</taxon>
    </lineage>
</organism>
<dbReference type="AlphaFoldDB" id="A0A1V6TGY5"/>
<evidence type="ECO:0000313" key="6">
    <source>
        <dbReference type="Proteomes" id="UP000191285"/>
    </source>
</evidence>
<feature type="compositionally biased region" description="Low complexity" evidence="4">
    <location>
        <begin position="771"/>
        <end position="788"/>
    </location>
</feature>
<evidence type="ECO:0000256" key="2">
    <source>
        <dbReference type="ARBA" id="ARBA00022737"/>
    </source>
</evidence>
<evidence type="ECO:0000313" key="5">
    <source>
        <dbReference type="EMBL" id="OQE25254.1"/>
    </source>
</evidence>
<dbReference type="GO" id="GO:0031145">
    <property type="term" value="P:anaphase-promoting complex-dependent catabolic process"/>
    <property type="evidence" value="ECO:0007669"/>
    <property type="project" value="TreeGrafter"/>
</dbReference>
<gene>
    <name evidence="5" type="ORF">PENSTE_c006G03635</name>
</gene>
<dbReference type="SUPFAM" id="SSF50978">
    <property type="entry name" value="WD40 repeat-like"/>
    <property type="match status" value="1"/>
</dbReference>
<dbReference type="OrthoDB" id="10263272at2759"/>
<dbReference type="Gene3D" id="2.130.10.10">
    <property type="entry name" value="YVTN repeat-like/Quinoprotein amine dehydrogenase"/>
    <property type="match status" value="2"/>
</dbReference>
<feature type="compositionally biased region" description="Basic and acidic residues" evidence="4">
    <location>
        <begin position="7"/>
        <end position="21"/>
    </location>
</feature>
<keyword evidence="2" id="KW-0677">Repeat</keyword>
<dbReference type="PANTHER" id="PTHR19918:SF5">
    <property type="entry name" value="MEIOSIS-SPECIFIC APC_C ACTIVATOR PROTEIN AMA1"/>
    <property type="match status" value="1"/>
</dbReference>
<feature type="region of interest" description="Disordered" evidence="4">
    <location>
        <begin position="1"/>
        <end position="31"/>
    </location>
</feature>
<proteinExistence type="predicted"/>